<name>A0ABV5ZWN0_9PSEU</name>
<feature type="domain" description="Mce/MlaD" evidence="2">
    <location>
        <begin position="44"/>
        <end position="119"/>
    </location>
</feature>
<dbReference type="Pfam" id="PF11887">
    <property type="entry name" value="Mce4_CUP1"/>
    <property type="match status" value="1"/>
</dbReference>
<evidence type="ECO:0000259" key="3">
    <source>
        <dbReference type="Pfam" id="PF11887"/>
    </source>
</evidence>
<dbReference type="InterPro" id="IPR052336">
    <property type="entry name" value="MlaD_Phospholipid_Transporter"/>
</dbReference>
<keyword evidence="5" id="KW-1185">Reference proteome</keyword>
<evidence type="ECO:0000313" key="4">
    <source>
        <dbReference type="EMBL" id="MFB9905291.1"/>
    </source>
</evidence>
<gene>
    <name evidence="4" type="ORF">ACFFQA_15260</name>
</gene>
<reference evidence="4 5" key="1">
    <citation type="submission" date="2024-09" db="EMBL/GenBank/DDBJ databases">
        <authorList>
            <person name="Sun Q."/>
            <person name="Mori K."/>
        </authorList>
    </citation>
    <scope>NUCLEOTIDE SEQUENCE [LARGE SCALE GENOMIC DNA]</scope>
    <source>
        <strain evidence="4 5">TBRC 7907</strain>
    </source>
</reference>
<dbReference type="InterPro" id="IPR003399">
    <property type="entry name" value="Mce/MlaD"/>
</dbReference>
<dbReference type="PANTHER" id="PTHR33371">
    <property type="entry name" value="INTERMEMBRANE PHOSPHOLIPID TRANSPORT SYSTEM BINDING PROTEIN MLAD-RELATED"/>
    <property type="match status" value="1"/>
</dbReference>
<feature type="compositionally biased region" description="Pro residues" evidence="1">
    <location>
        <begin position="353"/>
        <end position="364"/>
    </location>
</feature>
<dbReference type="NCBIfam" id="TIGR00996">
    <property type="entry name" value="Mtu_fam_mce"/>
    <property type="match status" value="1"/>
</dbReference>
<dbReference type="Pfam" id="PF02470">
    <property type="entry name" value="MlaD"/>
    <property type="match status" value="1"/>
</dbReference>
<proteinExistence type="predicted"/>
<evidence type="ECO:0000259" key="2">
    <source>
        <dbReference type="Pfam" id="PF02470"/>
    </source>
</evidence>
<dbReference type="RefSeq" id="WP_377852592.1">
    <property type="nucleotide sequence ID" value="NZ_JBHLZU010000011.1"/>
</dbReference>
<organism evidence="4 5">
    <name type="scientific">Allokutzneria oryzae</name>
    <dbReference type="NCBI Taxonomy" id="1378989"/>
    <lineage>
        <taxon>Bacteria</taxon>
        <taxon>Bacillati</taxon>
        <taxon>Actinomycetota</taxon>
        <taxon>Actinomycetes</taxon>
        <taxon>Pseudonocardiales</taxon>
        <taxon>Pseudonocardiaceae</taxon>
        <taxon>Allokutzneria</taxon>
    </lineage>
</organism>
<dbReference type="Proteomes" id="UP001589693">
    <property type="component" value="Unassembled WGS sequence"/>
</dbReference>
<evidence type="ECO:0000256" key="1">
    <source>
        <dbReference type="SAM" id="MobiDB-lite"/>
    </source>
</evidence>
<evidence type="ECO:0000313" key="5">
    <source>
        <dbReference type="Proteomes" id="UP001589693"/>
    </source>
</evidence>
<dbReference type="PANTHER" id="PTHR33371:SF19">
    <property type="entry name" value="MCE-FAMILY PROTEIN MCE4A"/>
    <property type="match status" value="1"/>
</dbReference>
<comment type="caution">
    <text evidence="4">The sequence shown here is derived from an EMBL/GenBank/DDBJ whole genome shotgun (WGS) entry which is preliminary data.</text>
</comment>
<dbReference type="InterPro" id="IPR005693">
    <property type="entry name" value="Mce"/>
</dbReference>
<sequence>MSARTTMTKVRQRLLGVALLAIIALFLTLTVAIYRNAFSSDVLVSLRTDRVGNQLLTESDVKVHGVLVGEVRSISSKGDGAELQLALHRDKIDLIPRGVTARLLPKTLFGERYVALVPPQRGGGDHLAAGDVIAQDTSSSAVELERVLSNLMPVLQAVQPQKLASTLGSLSTALQGRGKPLGETLVELNGYLRELNPALPDLKADISKLADVSAVYDKAAPDLLHALADLTVTSRTLVEQRDNLQTLYGTVNAASADLGGFLAANRNNIIGVTKSSRPLLEVLGKYAPEYPCLLKSLAELEPRLSKAFGKGTNEPGLHITLEITANRGKYVPNQDEPEYGDKRGPRCYDIQPRPEPFPQYPPEGPVKDGSKPPPPARNASDGLTLPTGEIDENGNVIPASAPSTAAGQELGIANSPAEQRYLAALLAPGMGRSPQQVPGWSGILLGPMLRGTEVTLR</sequence>
<dbReference type="InterPro" id="IPR024516">
    <property type="entry name" value="Mce_C"/>
</dbReference>
<accession>A0ABV5ZWN0</accession>
<dbReference type="EMBL" id="JBHLZU010000011">
    <property type="protein sequence ID" value="MFB9905291.1"/>
    <property type="molecule type" value="Genomic_DNA"/>
</dbReference>
<feature type="region of interest" description="Disordered" evidence="1">
    <location>
        <begin position="328"/>
        <end position="402"/>
    </location>
</feature>
<protein>
    <submittedName>
        <fullName evidence="4">MCE family protein</fullName>
    </submittedName>
</protein>
<feature type="domain" description="Mammalian cell entry C-terminal" evidence="3">
    <location>
        <begin position="125"/>
        <end position="345"/>
    </location>
</feature>